<evidence type="ECO:0000256" key="4">
    <source>
        <dbReference type="ARBA" id="ARBA00022737"/>
    </source>
</evidence>
<dbReference type="Pfam" id="PF20010">
    <property type="entry name" value="Collagen_trimer"/>
    <property type="match status" value="1"/>
</dbReference>
<dbReference type="InterPro" id="IPR032695">
    <property type="entry name" value="Integrin_dom_sf"/>
</dbReference>
<evidence type="ECO:0000256" key="11">
    <source>
        <dbReference type="RuleBase" id="RU003762"/>
    </source>
</evidence>
<dbReference type="InterPro" id="IPR010515">
    <property type="entry name" value="Collagenase_NC10/endostatin"/>
</dbReference>
<keyword evidence="6 11" id="KW-0401">Integrin</keyword>
<feature type="compositionally biased region" description="Pro residues" evidence="12">
    <location>
        <begin position="1543"/>
        <end position="1558"/>
    </location>
</feature>
<sequence>MKTHRWVMEDLPISDGRWLFTTTLTNSITMHGLLSVLLVLMITQWMLMNPGYSINAVLEPIVITAEKCSLILVDAERDIMHGLEQVWIRKKDLKGTWCAIQTKFRARKKRQVQLRYGSGLTFGDEFEEKFVGNPFYDNRLRYYGYFGYAVTSGKFLDLVTNEIQYAASAPRSHVGYRGQVFIFTFSNPPSDRNPWFFRWDAVGSQMGENFGVSLASVDLNGDGFSDLVVGAPMHSLQSGGDEGRIYIYLSQNKGQDLTLQPGDPVMGSKVNGARFGSSLSTLGDLNHDGFQDLAVGAPYEDDGAGAVYIFMGSKDGIHDPVQRIRGKELSPLLRGFGISIGSGKDMDNNQYPDLGIGSYISGHVVLLRTSPVIIVDAYIEPLVSSIATNDSAVYQFNACIQYAGMYAPKDILMNISLSLDTRHAQSRSIFADVLAPLRKISYVQRIPMETIICREFTARILPKTKDFSTPIRIEMEYQVSSQSHGSQDDVSPIFIRPLGVRGKRQARNQSGSDKIDFAVEVTTSSEDKGKTIGGIHNISLPLQTLVDFAVTRGSDQEVLYYSRKLRKEALDATDKDIVKFRQTFVVSKFGPSPISQVELRILFPMSAQKGKQNFPLFLIQSPSTSVNDRIPRCYVEDGGTFFDPITLRGRNLGDSEEEDRIGRRQKRDLLSEPSWSKLMALPDSMSDFICNSTSSWATDRSFRIKCGTVVCKVGPFQGNGDTSKLSFLIWTNMTHMDTLLEGKTNISYSSLASLVIMEPENLVQAAPQRPDEILVSTVLISAAYPPIRIPMWVWFAAAAGGLVVMCIIVTVLSQQRVLGEIGEEERSWRTVRRGEARHGKSDVRVRIIDSLDILKIIDKPFKDEQLYVAEGLDGFPAHGIKAEADIKAPYRVHLNERLYRDFAILMTFKSTTEKGGFLFAVLNPTETIVQLGVSISPVEDGMQNVTLYYTNVDFHTVSYKLAEFAVKAFPNEWAQMAFKVKDDNVTFFMDCEARGSIIKSRNPMELVFDPASTLYLGQGGSMLEQHFEGAIQELKILNSPEAADRQCEDILQKDLRIGGLWLEEGGNELGDFSGNEFEVTYDPGAFEEGSGFFLGTGSNSNNPSMFPGIVPTGYTGDGLIQRGPPGVKGEKGEKGVPGVVPSDLAYLVASAPGIKGQKGEAGLPGAPGKSIRGPPGPGNGSGSGKASKGPPGPPGPPGDCSCNMTSLQTTLLDMIPLSTKGDRGAPGHPGSPGLSGPPGPSGERGVPGPPGEKGAKGETGEQGPEGLIGPKGEPGIDGQPGPPGPQGPPGPGWPVGVGGGALPGPKVVLGLKDREEKGDQLAPKETVEQEARLGQRETWDRVDTRANPVRRVNQESLGGMECPEFLATAEKTEDLAKKVLSLSRGKVQSREPGEPGIGSPGPPGPPGPAFGAGSDAGKSGLRGPPGLPGTPGFPGPRGAAGSFGPRGPVGPPGKPGPAGLPGPSGRTGEKGDMGPQGPPGPQGPQGSSGPPGPVTHTHFNGTVLLVKGEKGDPGKPGKRFKKRGQKTPRHGRVGSLPGYSNIPGPPGPPGKPGPPGPPGQCTCDDLDYMRDSRETRGAERPLSDQPRIVPGAVTFYSVDNLLKASRAIHQVGTMAYVAEEDSLLVRVKRGWQYVDLGTVLSLPAEPSTTTNVPATEKSLDDPSWANSIDKRVKGPRLRMAALNEPWQGDLHGIRGADYACYRQSRQANLDGSFRALLTSITQDLSSIVRKKDRELPVVSLKGDLLFDSWKKIFDGMGGTFSHFPQLYSFSGRDVLRDSTWPQKMIWHGSRYNGKRSLDSYCDAWQSSSPIKRGLASNLTSLRLLEQEEYPCHHSFIVLCIELTSSNEGS</sequence>
<feature type="transmembrane region" description="Helical" evidence="11">
    <location>
        <begin position="28"/>
        <end position="47"/>
    </location>
</feature>
<dbReference type="SUPFAM" id="SSF56436">
    <property type="entry name" value="C-type lectin-like"/>
    <property type="match status" value="1"/>
</dbReference>
<evidence type="ECO:0000256" key="12">
    <source>
        <dbReference type="SAM" id="MobiDB-lite"/>
    </source>
</evidence>
<dbReference type="GO" id="GO:0007160">
    <property type="term" value="P:cell-matrix adhesion"/>
    <property type="evidence" value="ECO:0007669"/>
    <property type="project" value="TreeGrafter"/>
</dbReference>
<evidence type="ECO:0000256" key="9">
    <source>
        <dbReference type="ARBA" id="ARBA00023170"/>
    </source>
</evidence>
<dbReference type="GO" id="GO:0005178">
    <property type="term" value="F:integrin binding"/>
    <property type="evidence" value="ECO:0007669"/>
    <property type="project" value="TreeGrafter"/>
</dbReference>
<dbReference type="GO" id="GO:0048513">
    <property type="term" value="P:animal organ development"/>
    <property type="evidence" value="ECO:0007669"/>
    <property type="project" value="UniProtKB-ARBA"/>
</dbReference>
<dbReference type="Gene3D" id="2.130.10.130">
    <property type="entry name" value="Integrin alpha, N-terminal"/>
    <property type="match status" value="1"/>
</dbReference>
<feature type="compositionally biased region" description="Pro residues" evidence="12">
    <location>
        <begin position="1280"/>
        <end position="1292"/>
    </location>
</feature>
<keyword evidence="3" id="KW-0732">Signal</keyword>
<dbReference type="InterPro" id="IPR016187">
    <property type="entry name" value="CTDL_fold"/>
</dbReference>
<dbReference type="InterPro" id="IPR028994">
    <property type="entry name" value="Integrin_alpha_N"/>
</dbReference>
<dbReference type="InterPro" id="IPR013517">
    <property type="entry name" value="FG-GAP"/>
</dbReference>
<evidence type="ECO:0000256" key="1">
    <source>
        <dbReference type="ARBA" id="ARBA00004479"/>
    </source>
</evidence>
<dbReference type="Gene3D" id="3.40.1620.70">
    <property type="match status" value="1"/>
</dbReference>
<feature type="region of interest" description="Disordered" evidence="12">
    <location>
        <begin position="1217"/>
        <end position="1305"/>
    </location>
</feature>
<dbReference type="InterPro" id="IPR013519">
    <property type="entry name" value="Int_alpha_beta-p"/>
</dbReference>
<dbReference type="InterPro" id="IPR013320">
    <property type="entry name" value="ConA-like_dom_sf"/>
</dbReference>
<feature type="compositionally biased region" description="Pro residues" evidence="12">
    <location>
        <begin position="1448"/>
        <end position="1460"/>
    </location>
</feature>
<dbReference type="Pfam" id="PF01839">
    <property type="entry name" value="FG-GAP"/>
    <property type="match status" value="2"/>
</dbReference>
<dbReference type="InterPro" id="IPR048287">
    <property type="entry name" value="TSPN-like_N"/>
</dbReference>
<comment type="subcellular location">
    <subcellularLocation>
        <location evidence="1 11">Membrane</location>
        <topology evidence="1 11">Single-pass type I membrane protein</topology>
    </subcellularLocation>
</comment>
<evidence type="ECO:0000256" key="6">
    <source>
        <dbReference type="ARBA" id="ARBA00023037"/>
    </source>
</evidence>
<dbReference type="EMBL" id="OB660288">
    <property type="protein sequence ID" value="CAD7224000.1"/>
    <property type="molecule type" value="Genomic_DNA"/>
</dbReference>
<comment type="similarity">
    <text evidence="2 11">Belongs to the integrin alpha chain family.</text>
</comment>
<dbReference type="SUPFAM" id="SSF49899">
    <property type="entry name" value="Concanavalin A-like lectins/glucanases"/>
    <property type="match status" value="1"/>
</dbReference>
<dbReference type="GO" id="GO:0009897">
    <property type="term" value="C:external side of plasma membrane"/>
    <property type="evidence" value="ECO:0007669"/>
    <property type="project" value="TreeGrafter"/>
</dbReference>
<dbReference type="GO" id="GO:0007229">
    <property type="term" value="P:integrin-mediated signaling pathway"/>
    <property type="evidence" value="ECO:0007669"/>
    <property type="project" value="UniProtKB-KW"/>
</dbReference>
<dbReference type="GO" id="GO:0005581">
    <property type="term" value="C:collagen trimer"/>
    <property type="evidence" value="ECO:0007669"/>
    <property type="project" value="UniProtKB-KW"/>
</dbReference>
<dbReference type="InterPro" id="IPR000413">
    <property type="entry name" value="Integrin_alpha"/>
</dbReference>
<feature type="compositionally biased region" description="Pro residues" evidence="12">
    <location>
        <begin position="1425"/>
        <end position="1434"/>
    </location>
</feature>
<dbReference type="SUPFAM" id="SSF69179">
    <property type="entry name" value="Integrin domains"/>
    <property type="match status" value="2"/>
</dbReference>
<evidence type="ECO:0000256" key="10">
    <source>
        <dbReference type="ARBA" id="ARBA00023180"/>
    </source>
</evidence>
<protein>
    <recommendedName>
        <fullName evidence="13">Thrombospondin-like N-terminal domain-containing protein</fullName>
    </recommendedName>
</protein>
<keyword evidence="9 11" id="KW-0675">Receptor</keyword>
<evidence type="ECO:0000256" key="8">
    <source>
        <dbReference type="ARBA" id="ARBA00023136"/>
    </source>
</evidence>
<evidence type="ECO:0000256" key="3">
    <source>
        <dbReference type="ARBA" id="ARBA00022729"/>
    </source>
</evidence>
<dbReference type="GO" id="GO:0007157">
    <property type="term" value="P:heterophilic cell-cell adhesion via plasma membrane cell adhesion molecules"/>
    <property type="evidence" value="ECO:0007669"/>
    <property type="project" value="UniProtKB-ARBA"/>
</dbReference>
<organism evidence="14">
    <name type="scientific">Cyprideis torosa</name>
    <dbReference type="NCBI Taxonomy" id="163714"/>
    <lineage>
        <taxon>Eukaryota</taxon>
        <taxon>Metazoa</taxon>
        <taxon>Ecdysozoa</taxon>
        <taxon>Arthropoda</taxon>
        <taxon>Crustacea</taxon>
        <taxon>Oligostraca</taxon>
        <taxon>Ostracoda</taxon>
        <taxon>Podocopa</taxon>
        <taxon>Podocopida</taxon>
        <taxon>Cytherocopina</taxon>
        <taxon>Cytheroidea</taxon>
        <taxon>Cytherideidae</taxon>
        <taxon>Cyprideis</taxon>
    </lineage>
</organism>
<dbReference type="InterPro" id="IPR013649">
    <property type="entry name" value="Integrin_alpha_Ig-like_1"/>
</dbReference>
<dbReference type="SUPFAM" id="SSF69318">
    <property type="entry name" value="Integrin alpha N-terminal domain"/>
    <property type="match status" value="1"/>
</dbReference>
<dbReference type="PRINTS" id="PR01185">
    <property type="entry name" value="INTEGRINA"/>
</dbReference>
<proteinExistence type="inferred from homology"/>
<dbReference type="Gene3D" id="2.60.120.200">
    <property type="match status" value="1"/>
</dbReference>
<dbReference type="SMART" id="SM00210">
    <property type="entry name" value="TSPN"/>
    <property type="match status" value="1"/>
</dbReference>
<gene>
    <name evidence="14" type="ORF">CTOB1V02_LOCUS1971</name>
</gene>
<evidence type="ECO:0000256" key="7">
    <source>
        <dbReference type="ARBA" id="ARBA00023119"/>
    </source>
</evidence>
<feature type="compositionally biased region" description="Low complexity" evidence="12">
    <location>
        <begin position="1436"/>
        <end position="1446"/>
    </location>
</feature>
<evidence type="ECO:0000259" key="13">
    <source>
        <dbReference type="SMART" id="SM00210"/>
    </source>
</evidence>
<keyword evidence="4" id="KW-0677">Repeat</keyword>
<keyword evidence="7" id="KW-0176">Collagen</keyword>
<dbReference type="Gene3D" id="3.10.100.10">
    <property type="entry name" value="Mannose-Binding Protein A, subunit A"/>
    <property type="match status" value="1"/>
</dbReference>
<dbReference type="PANTHER" id="PTHR23220:SF83">
    <property type="entry name" value="INTEGRIN ALPHA-PS3-RELATED"/>
    <property type="match status" value="1"/>
</dbReference>
<dbReference type="Pfam" id="PF08441">
    <property type="entry name" value="Integrin_A_Ig_1"/>
    <property type="match status" value="1"/>
</dbReference>
<evidence type="ECO:0000256" key="2">
    <source>
        <dbReference type="ARBA" id="ARBA00008054"/>
    </source>
</evidence>
<keyword evidence="11" id="KW-0812">Transmembrane</keyword>
<feature type="region of interest" description="Disordered" evidence="12">
    <location>
        <begin position="1155"/>
        <end position="1204"/>
    </location>
</feature>
<feature type="domain" description="Thrombospondin-like N-terminal" evidence="13">
    <location>
        <begin position="850"/>
        <end position="1040"/>
    </location>
</feature>
<accession>A0A7R8ZL28</accession>
<dbReference type="GO" id="GO:0033627">
    <property type="term" value="P:cell adhesion mediated by integrin"/>
    <property type="evidence" value="ECO:0007669"/>
    <property type="project" value="TreeGrafter"/>
</dbReference>
<feature type="compositionally biased region" description="Gly residues" evidence="12">
    <location>
        <begin position="1293"/>
        <end position="1302"/>
    </location>
</feature>
<dbReference type="GO" id="GO:0008305">
    <property type="term" value="C:integrin complex"/>
    <property type="evidence" value="ECO:0007669"/>
    <property type="project" value="InterPro"/>
</dbReference>
<keyword evidence="10" id="KW-0325">Glycoprotein</keyword>
<keyword evidence="8 11" id="KW-0472">Membrane</keyword>
<dbReference type="Pfam" id="PF01391">
    <property type="entry name" value="Collagen"/>
    <property type="match status" value="2"/>
</dbReference>
<reference evidence="14" key="1">
    <citation type="submission" date="2020-11" db="EMBL/GenBank/DDBJ databases">
        <authorList>
            <person name="Tran Van P."/>
        </authorList>
    </citation>
    <scope>NUCLEOTIDE SEQUENCE</scope>
</reference>
<dbReference type="InterPro" id="IPR045463">
    <property type="entry name" value="XV/XVIII_trimerization_dom"/>
</dbReference>
<dbReference type="InterPro" id="IPR016186">
    <property type="entry name" value="C-type_lectin-like/link_sf"/>
</dbReference>
<feature type="compositionally biased region" description="Basic residues" evidence="12">
    <location>
        <begin position="1516"/>
        <end position="1532"/>
    </location>
</feature>
<dbReference type="Gene3D" id="2.60.40.1530">
    <property type="entry name" value="ntegrin, alpha v. Chain A, domain 4"/>
    <property type="match status" value="1"/>
</dbReference>
<dbReference type="Pfam" id="PF06482">
    <property type="entry name" value="Endostatin"/>
    <property type="match status" value="1"/>
</dbReference>
<dbReference type="OrthoDB" id="5983381at2759"/>
<evidence type="ECO:0000256" key="5">
    <source>
        <dbReference type="ARBA" id="ARBA00022889"/>
    </source>
</evidence>
<name>A0A7R8ZL28_9CRUS</name>
<keyword evidence="11" id="KW-1133">Transmembrane helix</keyword>
<dbReference type="InterPro" id="IPR008160">
    <property type="entry name" value="Collagen"/>
</dbReference>
<dbReference type="PANTHER" id="PTHR23220">
    <property type="entry name" value="INTEGRIN ALPHA"/>
    <property type="match status" value="1"/>
</dbReference>
<dbReference type="Gene3D" id="2.60.40.1460">
    <property type="entry name" value="Integrin domains. Chain A, domain 2"/>
    <property type="match status" value="1"/>
</dbReference>
<keyword evidence="5 11" id="KW-0130">Cell adhesion</keyword>
<feature type="region of interest" description="Disordered" evidence="12">
    <location>
        <begin position="1383"/>
        <end position="1566"/>
    </location>
</feature>
<evidence type="ECO:0000313" key="14">
    <source>
        <dbReference type="EMBL" id="CAD7224000.1"/>
    </source>
</evidence>
<dbReference type="PROSITE" id="PS51470">
    <property type="entry name" value="FG_GAP"/>
    <property type="match status" value="2"/>
</dbReference>
<feature type="compositionally biased region" description="Low complexity" evidence="12">
    <location>
        <begin position="1409"/>
        <end position="1424"/>
    </location>
</feature>
<dbReference type="SMART" id="SM00191">
    <property type="entry name" value="Int_alpha"/>
    <property type="match status" value="4"/>
</dbReference>